<dbReference type="InterPro" id="IPR011992">
    <property type="entry name" value="EF-hand-dom_pair"/>
</dbReference>
<accession>A0A9W8CRI8</accession>
<dbReference type="PROSITE" id="PS50181">
    <property type="entry name" value="FBOX"/>
    <property type="match status" value="1"/>
</dbReference>
<dbReference type="InterPro" id="IPR018247">
    <property type="entry name" value="EF_Hand_1_Ca_BS"/>
</dbReference>
<evidence type="ECO:0008006" key="7">
    <source>
        <dbReference type="Google" id="ProtNLM"/>
    </source>
</evidence>
<dbReference type="InterPro" id="IPR002048">
    <property type="entry name" value="EF_hand_dom"/>
</dbReference>
<keyword evidence="6" id="KW-1185">Reference proteome</keyword>
<keyword evidence="1" id="KW-0106">Calcium</keyword>
<dbReference type="SUPFAM" id="SSF81383">
    <property type="entry name" value="F-box domain"/>
    <property type="match status" value="1"/>
</dbReference>
<dbReference type="PROSITE" id="PS50222">
    <property type="entry name" value="EF_HAND_2"/>
    <property type="match status" value="1"/>
</dbReference>
<feature type="domain" description="EF-hand" evidence="4">
    <location>
        <begin position="269"/>
        <end position="304"/>
    </location>
</feature>
<dbReference type="PROSITE" id="PS00018">
    <property type="entry name" value="EF_HAND_1"/>
    <property type="match status" value="1"/>
</dbReference>
<dbReference type="GO" id="GO:0005509">
    <property type="term" value="F:calcium ion binding"/>
    <property type="evidence" value="ECO:0007669"/>
    <property type="project" value="InterPro"/>
</dbReference>
<evidence type="ECO:0000259" key="3">
    <source>
        <dbReference type="PROSITE" id="PS50181"/>
    </source>
</evidence>
<dbReference type="SUPFAM" id="SSF47473">
    <property type="entry name" value="EF-hand"/>
    <property type="match status" value="1"/>
</dbReference>
<feature type="compositionally biased region" description="Low complexity" evidence="2">
    <location>
        <begin position="117"/>
        <end position="126"/>
    </location>
</feature>
<evidence type="ECO:0000313" key="6">
    <source>
        <dbReference type="Proteomes" id="UP001149813"/>
    </source>
</evidence>
<evidence type="ECO:0000259" key="4">
    <source>
        <dbReference type="PROSITE" id="PS50222"/>
    </source>
</evidence>
<dbReference type="AlphaFoldDB" id="A0A9W8CRI8"/>
<feature type="domain" description="F-box" evidence="3">
    <location>
        <begin position="8"/>
        <end position="54"/>
    </location>
</feature>
<dbReference type="InterPro" id="IPR036047">
    <property type="entry name" value="F-box-like_dom_sf"/>
</dbReference>
<proteinExistence type="predicted"/>
<reference evidence="5" key="1">
    <citation type="submission" date="2022-07" db="EMBL/GenBank/DDBJ databases">
        <title>Phylogenomic reconstructions and comparative analyses of Kickxellomycotina fungi.</title>
        <authorList>
            <person name="Reynolds N.K."/>
            <person name="Stajich J.E."/>
            <person name="Barry K."/>
            <person name="Grigoriev I.V."/>
            <person name="Crous P."/>
            <person name="Smith M.E."/>
        </authorList>
    </citation>
    <scope>NUCLEOTIDE SEQUENCE</scope>
    <source>
        <strain evidence="5">NBRC 32514</strain>
    </source>
</reference>
<evidence type="ECO:0000256" key="2">
    <source>
        <dbReference type="SAM" id="MobiDB-lite"/>
    </source>
</evidence>
<protein>
    <recommendedName>
        <fullName evidence="7">EF-hand domain-containing protein</fullName>
    </recommendedName>
</protein>
<dbReference type="Gene3D" id="1.10.238.10">
    <property type="entry name" value="EF-hand"/>
    <property type="match status" value="1"/>
</dbReference>
<dbReference type="Gene3D" id="1.20.1280.50">
    <property type="match status" value="1"/>
</dbReference>
<dbReference type="OrthoDB" id="26525at2759"/>
<sequence length="369" mass="40259">MSSSSLPVSFLDSLPQQLFNRIAIELDAVDLANLALASHRLNRLVSCDELWIEKISADFGDRDTVIDLLSDAGIDITEMVASNDDITPWMLSLERDHMSDSDSDNADDAISEESSEGEQPGSAEAGYSYTGDGLRYYRERFAKVFPESNDVLVENTKRAEAAIDETKQMLRAGPEASMDVFTEAAYRLMVVQDSFPNSAECYYLWALICFMLNSFKPSLSLLEIGHAINNDFAPIKELTSEVRSIVDGAYGSEGDAPLLNPTGTGPSAQLAKVLAIIFQRLDTDRDGVLNASELAGMVRVTNGQSPPPAMIAQIIGAFGGQIQSKKGKKVAGWDLAALTNFYVAQTLDDPQETRSDLAKFGFNSRTLRV</sequence>
<dbReference type="EMBL" id="JANBOJ010000059">
    <property type="protein sequence ID" value="KAJ1723610.1"/>
    <property type="molecule type" value="Genomic_DNA"/>
</dbReference>
<evidence type="ECO:0000256" key="1">
    <source>
        <dbReference type="ARBA" id="ARBA00022837"/>
    </source>
</evidence>
<dbReference type="Proteomes" id="UP001149813">
    <property type="component" value="Unassembled WGS sequence"/>
</dbReference>
<feature type="region of interest" description="Disordered" evidence="2">
    <location>
        <begin position="97"/>
        <end position="126"/>
    </location>
</feature>
<dbReference type="InterPro" id="IPR001810">
    <property type="entry name" value="F-box_dom"/>
</dbReference>
<comment type="caution">
    <text evidence="5">The sequence shown here is derived from an EMBL/GenBank/DDBJ whole genome shotgun (WGS) entry which is preliminary data.</text>
</comment>
<gene>
    <name evidence="5" type="ORF">LPJ53_002050</name>
</gene>
<evidence type="ECO:0000313" key="5">
    <source>
        <dbReference type="EMBL" id="KAJ1723610.1"/>
    </source>
</evidence>
<organism evidence="5 6">
    <name type="scientific">Coemansia erecta</name>
    <dbReference type="NCBI Taxonomy" id="147472"/>
    <lineage>
        <taxon>Eukaryota</taxon>
        <taxon>Fungi</taxon>
        <taxon>Fungi incertae sedis</taxon>
        <taxon>Zoopagomycota</taxon>
        <taxon>Kickxellomycotina</taxon>
        <taxon>Kickxellomycetes</taxon>
        <taxon>Kickxellales</taxon>
        <taxon>Kickxellaceae</taxon>
        <taxon>Coemansia</taxon>
    </lineage>
</organism>
<feature type="compositionally biased region" description="Acidic residues" evidence="2">
    <location>
        <begin position="101"/>
        <end position="116"/>
    </location>
</feature>
<name>A0A9W8CRI8_9FUNG</name>